<evidence type="ECO:0000256" key="1">
    <source>
        <dbReference type="SAM" id="MobiDB-lite"/>
    </source>
</evidence>
<organism evidence="2 3">
    <name type="scientific">Colletotrichum navitas</name>
    <dbReference type="NCBI Taxonomy" id="681940"/>
    <lineage>
        <taxon>Eukaryota</taxon>
        <taxon>Fungi</taxon>
        <taxon>Dikarya</taxon>
        <taxon>Ascomycota</taxon>
        <taxon>Pezizomycotina</taxon>
        <taxon>Sordariomycetes</taxon>
        <taxon>Hypocreomycetidae</taxon>
        <taxon>Glomerellales</taxon>
        <taxon>Glomerellaceae</taxon>
        <taxon>Colletotrichum</taxon>
        <taxon>Colletotrichum graminicola species complex</taxon>
    </lineage>
</organism>
<name>A0AAD8Q7C0_9PEZI</name>
<evidence type="ECO:0000313" key="3">
    <source>
        <dbReference type="Proteomes" id="UP001230504"/>
    </source>
</evidence>
<accession>A0AAD8Q7C0</accession>
<feature type="region of interest" description="Disordered" evidence="1">
    <location>
        <begin position="76"/>
        <end position="104"/>
    </location>
</feature>
<comment type="caution">
    <text evidence="2">The sequence shown here is derived from an EMBL/GenBank/DDBJ whole genome shotgun (WGS) entry which is preliminary data.</text>
</comment>
<gene>
    <name evidence="2" type="ORF">LY79DRAFT_508969</name>
</gene>
<sequence>MAEISGRRKRQAEDEGQDVEIPIKRGRLNDAAHFKWLWSPPRPSTSPSPPGLWSQPVPDGMFLTLHDLPCSFSVAPEPAHSKRSRRRGAISSTSPAAPSELDRHLAQQLRQQISVIGFKSAAECHPTRDKEDDRNDEDSEIDVLRRDLESVQISAALPSILGISIDLDRKLCLEASSRPSEDPRHGGTLTVT</sequence>
<dbReference type="EMBL" id="JAHLJV010000011">
    <property type="protein sequence ID" value="KAK1596532.1"/>
    <property type="molecule type" value="Genomic_DNA"/>
</dbReference>
<dbReference type="AlphaFoldDB" id="A0AAD8Q7C0"/>
<evidence type="ECO:0000313" key="2">
    <source>
        <dbReference type="EMBL" id="KAK1596532.1"/>
    </source>
</evidence>
<dbReference type="GeneID" id="85438246"/>
<keyword evidence="3" id="KW-1185">Reference proteome</keyword>
<proteinExistence type="predicted"/>
<dbReference type="Proteomes" id="UP001230504">
    <property type="component" value="Unassembled WGS sequence"/>
</dbReference>
<feature type="region of interest" description="Disordered" evidence="1">
    <location>
        <begin position="1"/>
        <end position="24"/>
    </location>
</feature>
<reference evidence="2" key="1">
    <citation type="submission" date="2021-06" db="EMBL/GenBank/DDBJ databases">
        <title>Comparative genomics, transcriptomics and evolutionary studies reveal genomic signatures of adaptation to plant cell wall in hemibiotrophic fungi.</title>
        <authorList>
            <consortium name="DOE Joint Genome Institute"/>
            <person name="Baroncelli R."/>
            <person name="Diaz J.F."/>
            <person name="Benocci T."/>
            <person name="Peng M."/>
            <person name="Battaglia E."/>
            <person name="Haridas S."/>
            <person name="Andreopoulos W."/>
            <person name="Labutti K."/>
            <person name="Pangilinan J."/>
            <person name="Floch G.L."/>
            <person name="Makela M.R."/>
            <person name="Henrissat B."/>
            <person name="Grigoriev I.V."/>
            <person name="Crouch J.A."/>
            <person name="De Vries R.P."/>
            <person name="Sukno S.A."/>
            <person name="Thon M.R."/>
        </authorList>
    </citation>
    <scope>NUCLEOTIDE SEQUENCE</scope>
    <source>
        <strain evidence="2">CBS 125086</strain>
    </source>
</reference>
<protein>
    <submittedName>
        <fullName evidence="2">Uncharacterized protein</fullName>
    </submittedName>
</protein>
<dbReference type="RefSeq" id="XP_060417385.1">
    <property type="nucleotide sequence ID" value="XM_060554006.1"/>
</dbReference>